<dbReference type="AlphaFoldDB" id="A0A7J7KWB5"/>
<organism evidence="1 2">
    <name type="scientific">Kingdonia uniflora</name>
    <dbReference type="NCBI Taxonomy" id="39325"/>
    <lineage>
        <taxon>Eukaryota</taxon>
        <taxon>Viridiplantae</taxon>
        <taxon>Streptophyta</taxon>
        <taxon>Embryophyta</taxon>
        <taxon>Tracheophyta</taxon>
        <taxon>Spermatophyta</taxon>
        <taxon>Magnoliopsida</taxon>
        <taxon>Ranunculales</taxon>
        <taxon>Circaeasteraceae</taxon>
        <taxon>Kingdonia</taxon>
    </lineage>
</organism>
<keyword evidence="2" id="KW-1185">Reference proteome</keyword>
<accession>A0A7J7KWB5</accession>
<proteinExistence type="predicted"/>
<evidence type="ECO:0000313" key="2">
    <source>
        <dbReference type="Proteomes" id="UP000541444"/>
    </source>
</evidence>
<dbReference type="EMBL" id="JACGCM010002830">
    <property type="protein sequence ID" value="KAF6134628.1"/>
    <property type="molecule type" value="Genomic_DNA"/>
</dbReference>
<comment type="caution">
    <text evidence="1">The sequence shown here is derived from an EMBL/GenBank/DDBJ whole genome shotgun (WGS) entry which is preliminary data.</text>
</comment>
<name>A0A7J7KWB5_9MAGN</name>
<dbReference type="OrthoDB" id="776462at2759"/>
<evidence type="ECO:0000313" key="1">
    <source>
        <dbReference type="EMBL" id="KAF6134628.1"/>
    </source>
</evidence>
<protein>
    <submittedName>
        <fullName evidence="1">Uncharacterized protein</fullName>
    </submittedName>
</protein>
<dbReference type="Proteomes" id="UP000541444">
    <property type="component" value="Unassembled WGS sequence"/>
</dbReference>
<gene>
    <name evidence="1" type="ORF">GIB67_013859</name>
</gene>
<sequence>MDSEETTSLSMDDEWCESLDADKNKQLPEMYLPLAFKLMDKELKLHPLIDCLCSGSTAVTLLKQVIDSPKLLSLSYLLHHFEVNDTNAFYRVRILLLET</sequence>
<reference evidence="1 2" key="1">
    <citation type="journal article" date="2020" name="IScience">
        <title>Genome Sequencing of the Endangered Kingdonia uniflora (Circaeasteraceae, Ranunculales) Reveals Potential Mechanisms of Evolutionary Specialization.</title>
        <authorList>
            <person name="Sun Y."/>
            <person name="Deng T."/>
            <person name="Zhang A."/>
            <person name="Moore M.J."/>
            <person name="Landis J.B."/>
            <person name="Lin N."/>
            <person name="Zhang H."/>
            <person name="Zhang X."/>
            <person name="Huang J."/>
            <person name="Zhang X."/>
            <person name="Sun H."/>
            <person name="Wang H."/>
        </authorList>
    </citation>
    <scope>NUCLEOTIDE SEQUENCE [LARGE SCALE GENOMIC DNA]</scope>
    <source>
        <strain evidence="1">TB1705</strain>
        <tissue evidence="1">Leaf</tissue>
    </source>
</reference>